<dbReference type="Gene3D" id="3.40.630.30">
    <property type="match status" value="1"/>
</dbReference>
<dbReference type="InterPro" id="IPR016181">
    <property type="entry name" value="Acyl_CoA_acyltransferase"/>
</dbReference>
<reference evidence="4" key="2">
    <citation type="submission" date="2017-09" db="EMBL/GenBank/DDBJ databases">
        <authorList>
            <person name="Perez-Cataluna A."/>
            <person name="Figueras M.J."/>
            <person name="Salas-Masso N."/>
        </authorList>
    </citation>
    <scope>NUCLEOTIDE SEQUENCE</scope>
    <source>
        <strain evidence="4">CECT 7727</strain>
    </source>
</reference>
<dbReference type="RefSeq" id="WP_099312544.1">
    <property type="nucleotide sequence ID" value="NZ_CP032101.1"/>
</dbReference>
<name>A0A347TIU2_9BACT</name>
<dbReference type="Proteomes" id="UP000224740">
    <property type="component" value="Unassembled WGS sequence"/>
</dbReference>
<evidence type="ECO:0000256" key="1">
    <source>
        <dbReference type="ARBA" id="ARBA00022679"/>
    </source>
</evidence>
<dbReference type="EMBL" id="CP032101">
    <property type="protein sequence ID" value="AXX86520.1"/>
    <property type="molecule type" value="Genomic_DNA"/>
</dbReference>
<gene>
    <name evidence="3" type="ORF">AMRN_0767</name>
    <name evidence="4" type="ORF">CPH92_13190</name>
</gene>
<evidence type="ECO:0000313" key="4">
    <source>
        <dbReference type="EMBL" id="PHO14211.1"/>
    </source>
</evidence>
<dbReference type="CDD" id="cd04301">
    <property type="entry name" value="NAT_SF"/>
    <property type="match status" value="1"/>
</dbReference>
<evidence type="ECO:0000313" key="5">
    <source>
        <dbReference type="Proteomes" id="UP000224740"/>
    </source>
</evidence>
<dbReference type="AlphaFoldDB" id="A0A347TIU2"/>
<sequence length="184" mass="21868">MSKELHFKYVNSIFQKQSKDYIIKEYMKHYDNKLSKSRYEKLYKNMDSLINDTKNNAFFIALDTSNSIVASISISIFDNRIKPLQQKYKNRKIAEIGRCYVKKEYRRQGIASKLLNLATLFAINKEYEKMYLHTHYFLPGGFNFWKKMGFCITLDEKDSLQTVHMEKSLQTISKHNHKLAKIIL</sequence>
<reference evidence="5" key="1">
    <citation type="submission" date="2017-09" db="EMBL/GenBank/DDBJ databases">
        <title>Arcobacter canalis sp. nov., a new species isolated from a water canal contaminated with urban sewage.</title>
        <authorList>
            <person name="Perez-Cataluna A."/>
            <person name="Salas-Masso N."/>
            <person name="Figueras M.J."/>
        </authorList>
    </citation>
    <scope>NUCLEOTIDE SEQUENCE [LARGE SCALE GENOMIC DNA]</scope>
    <source>
        <strain evidence="5">CECT 7727</strain>
    </source>
</reference>
<feature type="domain" description="N-acetyltransferase" evidence="2">
    <location>
        <begin position="22"/>
        <end position="170"/>
    </location>
</feature>
<dbReference type="PANTHER" id="PTHR13947">
    <property type="entry name" value="GNAT FAMILY N-ACETYLTRANSFERASE"/>
    <property type="match status" value="1"/>
</dbReference>
<protein>
    <submittedName>
        <fullName evidence="3 4">Acetyltransferase</fullName>
    </submittedName>
</protein>
<evidence type="ECO:0000259" key="2">
    <source>
        <dbReference type="PROSITE" id="PS51186"/>
    </source>
</evidence>
<dbReference type="PROSITE" id="PS51186">
    <property type="entry name" value="GNAT"/>
    <property type="match status" value="1"/>
</dbReference>
<accession>A0A347TIU2</accession>
<organism evidence="3 6">
    <name type="scientific">Malaciobacter marinus</name>
    <dbReference type="NCBI Taxonomy" id="505249"/>
    <lineage>
        <taxon>Bacteria</taxon>
        <taxon>Pseudomonadati</taxon>
        <taxon>Campylobacterota</taxon>
        <taxon>Epsilonproteobacteria</taxon>
        <taxon>Campylobacterales</taxon>
        <taxon>Arcobacteraceae</taxon>
        <taxon>Malaciobacter</taxon>
    </lineage>
</organism>
<dbReference type="PANTHER" id="PTHR13947:SF37">
    <property type="entry name" value="LD18367P"/>
    <property type="match status" value="1"/>
</dbReference>
<proteinExistence type="predicted"/>
<evidence type="ECO:0000313" key="3">
    <source>
        <dbReference type="EMBL" id="AXX86520.1"/>
    </source>
</evidence>
<dbReference type="EMBL" id="NXAO01000068">
    <property type="protein sequence ID" value="PHO14211.1"/>
    <property type="molecule type" value="Genomic_DNA"/>
</dbReference>
<dbReference type="Pfam" id="PF00583">
    <property type="entry name" value="Acetyltransf_1"/>
    <property type="match status" value="1"/>
</dbReference>
<dbReference type="Proteomes" id="UP000264693">
    <property type="component" value="Chromosome"/>
</dbReference>
<dbReference type="InterPro" id="IPR000182">
    <property type="entry name" value="GNAT_dom"/>
</dbReference>
<reference evidence="3 6" key="3">
    <citation type="submission" date="2018-08" db="EMBL/GenBank/DDBJ databases">
        <title>Complete genome of the Arcobacter marinus type strain JCM 15502.</title>
        <authorList>
            <person name="Miller W.G."/>
            <person name="Yee E."/>
            <person name="Huynh S."/>
            <person name="Parker C.T."/>
        </authorList>
    </citation>
    <scope>NUCLEOTIDE SEQUENCE [LARGE SCALE GENOMIC DNA]</scope>
    <source>
        <strain evidence="3 6">JCM 15502</strain>
    </source>
</reference>
<dbReference type="SUPFAM" id="SSF55729">
    <property type="entry name" value="Acyl-CoA N-acyltransferases (Nat)"/>
    <property type="match status" value="1"/>
</dbReference>
<keyword evidence="5" id="KW-1185">Reference proteome</keyword>
<dbReference type="GO" id="GO:0008080">
    <property type="term" value="F:N-acetyltransferase activity"/>
    <property type="evidence" value="ECO:0007669"/>
    <property type="project" value="InterPro"/>
</dbReference>
<keyword evidence="1 3" id="KW-0808">Transferase</keyword>
<dbReference type="KEGG" id="amar:AMRN_0767"/>
<dbReference type="InterPro" id="IPR050769">
    <property type="entry name" value="NAT_camello-type"/>
</dbReference>
<evidence type="ECO:0000313" key="6">
    <source>
        <dbReference type="Proteomes" id="UP000264693"/>
    </source>
</evidence>